<feature type="transmembrane region" description="Helical" evidence="1">
    <location>
        <begin position="47"/>
        <end position="65"/>
    </location>
</feature>
<name>A0A285X8E8_9FLAO</name>
<evidence type="ECO:0000313" key="3">
    <source>
        <dbReference type="Proteomes" id="UP000219193"/>
    </source>
</evidence>
<feature type="transmembrane region" description="Helical" evidence="1">
    <location>
        <begin position="86"/>
        <end position="112"/>
    </location>
</feature>
<keyword evidence="1" id="KW-0812">Transmembrane</keyword>
<keyword evidence="1" id="KW-0472">Membrane</keyword>
<dbReference type="Proteomes" id="UP000219193">
    <property type="component" value="Unassembled WGS sequence"/>
</dbReference>
<evidence type="ECO:0000313" key="2">
    <source>
        <dbReference type="EMBL" id="SOC81610.1"/>
    </source>
</evidence>
<keyword evidence="3" id="KW-1185">Reference proteome</keyword>
<sequence length="166" mass="19113">MIWYEIKELERLLITGKLSDKTAFNYLFVHLIFLTLADYLPKGDDPTWVVWVLLFISLAAVIWGVKKTYEINTGGDNRDYFKRFISLSFVAAIRTLVIGILFAFILAIINLIAEHYVIPPGQYSVWEEITQLFFYALLSVYYFYTLITSFRRINTAGESTAAVEAA</sequence>
<feature type="transmembrane region" description="Helical" evidence="1">
    <location>
        <begin position="132"/>
        <end position="150"/>
    </location>
</feature>
<reference evidence="3" key="1">
    <citation type="submission" date="2017-09" db="EMBL/GenBank/DDBJ databases">
        <authorList>
            <person name="Varghese N."/>
            <person name="Submissions S."/>
        </authorList>
    </citation>
    <scope>NUCLEOTIDE SEQUENCE [LARGE SCALE GENOMIC DNA]</scope>
    <source>
        <strain evidence="3">CGMCC 1.12641</strain>
    </source>
</reference>
<evidence type="ECO:0000256" key="1">
    <source>
        <dbReference type="SAM" id="Phobius"/>
    </source>
</evidence>
<dbReference type="EMBL" id="OCMF01000006">
    <property type="protein sequence ID" value="SOC81610.1"/>
    <property type="molecule type" value="Genomic_DNA"/>
</dbReference>
<protein>
    <submittedName>
        <fullName evidence="2">Uncharacterized protein</fullName>
    </submittedName>
</protein>
<dbReference type="RefSeq" id="WP_097057394.1">
    <property type="nucleotide sequence ID" value="NZ_OCMF01000006.1"/>
</dbReference>
<dbReference type="AlphaFoldDB" id="A0A285X8E8"/>
<organism evidence="2 3">
    <name type="scientific">Salinimicrobium sediminis</name>
    <dbReference type="NCBI Taxonomy" id="1343891"/>
    <lineage>
        <taxon>Bacteria</taxon>
        <taxon>Pseudomonadati</taxon>
        <taxon>Bacteroidota</taxon>
        <taxon>Flavobacteriia</taxon>
        <taxon>Flavobacteriales</taxon>
        <taxon>Flavobacteriaceae</taxon>
        <taxon>Salinimicrobium</taxon>
    </lineage>
</organism>
<gene>
    <name evidence="2" type="ORF">SAMN06296241_3191</name>
</gene>
<feature type="transmembrane region" description="Helical" evidence="1">
    <location>
        <begin position="23"/>
        <end position="41"/>
    </location>
</feature>
<dbReference type="OrthoDB" id="1441444at2"/>
<proteinExistence type="predicted"/>
<accession>A0A285X8E8</accession>
<keyword evidence="1" id="KW-1133">Transmembrane helix</keyword>